<gene>
    <name evidence="1" type="ORF">DIT97_27990</name>
</gene>
<organism evidence="1 2">
    <name type="scientific">Gimesia maris</name>
    <dbReference type="NCBI Taxonomy" id="122"/>
    <lineage>
        <taxon>Bacteria</taxon>
        <taxon>Pseudomonadati</taxon>
        <taxon>Planctomycetota</taxon>
        <taxon>Planctomycetia</taxon>
        <taxon>Planctomycetales</taxon>
        <taxon>Planctomycetaceae</taxon>
        <taxon>Gimesia</taxon>
    </lineage>
</organism>
<dbReference type="Pfam" id="PF10029">
    <property type="entry name" value="DUF2271"/>
    <property type="match status" value="1"/>
</dbReference>
<evidence type="ECO:0000313" key="1">
    <source>
        <dbReference type="EMBL" id="HCO26668.1"/>
    </source>
</evidence>
<feature type="non-terminal residue" evidence="1">
    <location>
        <position position="96"/>
    </location>
</feature>
<name>A0A3D3REZ4_9PLAN</name>
<accession>A0A3D3REZ4</accession>
<reference evidence="1 2" key="1">
    <citation type="journal article" date="2018" name="Nat. Biotechnol.">
        <title>A standardized bacterial taxonomy based on genome phylogeny substantially revises the tree of life.</title>
        <authorList>
            <person name="Parks D.H."/>
            <person name="Chuvochina M."/>
            <person name="Waite D.W."/>
            <person name="Rinke C."/>
            <person name="Skarshewski A."/>
            <person name="Chaumeil P.A."/>
            <person name="Hugenholtz P."/>
        </authorList>
    </citation>
    <scope>NUCLEOTIDE SEQUENCE [LARGE SCALE GENOMIC DNA]</scope>
    <source>
        <strain evidence="1">UBA9375</strain>
    </source>
</reference>
<dbReference type="Proteomes" id="UP000263642">
    <property type="component" value="Unassembled WGS sequence"/>
</dbReference>
<proteinExistence type="predicted"/>
<dbReference type="AlphaFoldDB" id="A0A3D3REZ4"/>
<evidence type="ECO:0000313" key="2">
    <source>
        <dbReference type="Proteomes" id="UP000263642"/>
    </source>
</evidence>
<dbReference type="InterPro" id="IPR014469">
    <property type="entry name" value="DUF2271"/>
</dbReference>
<protein>
    <submittedName>
        <fullName evidence="1">Uncharacterized protein</fullName>
    </submittedName>
</protein>
<feature type="non-terminal residue" evidence="1">
    <location>
        <position position="1"/>
    </location>
</feature>
<comment type="caution">
    <text evidence="1">The sequence shown here is derived from an EMBL/GenBank/DDBJ whole genome shotgun (WGS) entry which is preliminary data.</text>
</comment>
<dbReference type="EMBL" id="DQAY01000166">
    <property type="protein sequence ID" value="HCO26668.1"/>
    <property type="molecule type" value="Genomic_DNA"/>
</dbReference>
<sequence>LVAAEVNRNANEKSTAGLNVDFTLKRPEGGRYRRPYVAVWLEDEDGFPVKTALLWMQTKQPGPRWHRDLTRWYRNDRFRKLAENKELIGTISAATR</sequence>